<name>A0AAV3XY53_9GAST</name>
<evidence type="ECO:0000313" key="2">
    <source>
        <dbReference type="EMBL" id="GFN75778.1"/>
    </source>
</evidence>
<evidence type="ECO:0000313" key="3">
    <source>
        <dbReference type="Proteomes" id="UP000735302"/>
    </source>
</evidence>
<keyword evidence="1" id="KW-0812">Transmembrane</keyword>
<organism evidence="2 3">
    <name type="scientific">Plakobranchus ocellatus</name>
    <dbReference type="NCBI Taxonomy" id="259542"/>
    <lineage>
        <taxon>Eukaryota</taxon>
        <taxon>Metazoa</taxon>
        <taxon>Spiralia</taxon>
        <taxon>Lophotrochozoa</taxon>
        <taxon>Mollusca</taxon>
        <taxon>Gastropoda</taxon>
        <taxon>Heterobranchia</taxon>
        <taxon>Euthyneura</taxon>
        <taxon>Panpulmonata</taxon>
        <taxon>Sacoglossa</taxon>
        <taxon>Placobranchoidea</taxon>
        <taxon>Plakobranchidae</taxon>
        <taxon>Plakobranchus</taxon>
    </lineage>
</organism>
<keyword evidence="1" id="KW-1133">Transmembrane helix</keyword>
<reference evidence="2 3" key="1">
    <citation type="journal article" date="2021" name="Elife">
        <title>Chloroplast acquisition without the gene transfer in kleptoplastic sea slugs, Plakobranchus ocellatus.</title>
        <authorList>
            <person name="Maeda T."/>
            <person name="Takahashi S."/>
            <person name="Yoshida T."/>
            <person name="Shimamura S."/>
            <person name="Takaki Y."/>
            <person name="Nagai Y."/>
            <person name="Toyoda A."/>
            <person name="Suzuki Y."/>
            <person name="Arimoto A."/>
            <person name="Ishii H."/>
            <person name="Satoh N."/>
            <person name="Nishiyama T."/>
            <person name="Hasebe M."/>
            <person name="Maruyama T."/>
            <person name="Minagawa J."/>
            <person name="Obokata J."/>
            <person name="Shigenobu S."/>
        </authorList>
    </citation>
    <scope>NUCLEOTIDE SEQUENCE [LARGE SCALE GENOMIC DNA]</scope>
</reference>
<protein>
    <submittedName>
        <fullName evidence="2">Uncharacterized protein</fullName>
    </submittedName>
</protein>
<comment type="caution">
    <text evidence="2">The sequence shown here is derived from an EMBL/GenBank/DDBJ whole genome shotgun (WGS) entry which is preliminary data.</text>
</comment>
<dbReference type="AlphaFoldDB" id="A0AAV3XY53"/>
<accession>A0AAV3XY53</accession>
<feature type="transmembrane region" description="Helical" evidence="1">
    <location>
        <begin position="12"/>
        <end position="32"/>
    </location>
</feature>
<sequence>MSKFCVWREEYGLALICIVLTLMSEFAVCSLLDGGKLDRTVWTSNFSNLIRMKEYHGLLRIPYSSEYAESSFGSGTARFSKDHDSISI</sequence>
<gene>
    <name evidence="2" type="ORF">PoB_000228400</name>
</gene>
<dbReference type="Proteomes" id="UP000735302">
    <property type="component" value="Unassembled WGS sequence"/>
</dbReference>
<dbReference type="EMBL" id="BLXT01000298">
    <property type="protein sequence ID" value="GFN75778.1"/>
    <property type="molecule type" value="Genomic_DNA"/>
</dbReference>
<proteinExistence type="predicted"/>
<keyword evidence="3" id="KW-1185">Reference proteome</keyword>
<keyword evidence="1" id="KW-0472">Membrane</keyword>
<evidence type="ECO:0000256" key="1">
    <source>
        <dbReference type="SAM" id="Phobius"/>
    </source>
</evidence>